<feature type="compositionally biased region" description="Basic and acidic residues" evidence="1">
    <location>
        <begin position="1010"/>
        <end position="1028"/>
    </location>
</feature>
<accession>A0A2A9MR25</accession>
<evidence type="ECO:0000256" key="1">
    <source>
        <dbReference type="SAM" id="MobiDB-lite"/>
    </source>
</evidence>
<feature type="region of interest" description="Disordered" evidence="1">
    <location>
        <begin position="742"/>
        <end position="761"/>
    </location>
</feature>
<feature type="region of interest" description="Disordered" evidence="1">
    <location>
        <begin position="1494"/>
        <end position="1555"/>
    </location>
</feature>
<feature type="compositionally biased region" description="Basic and acidic residues" evidence="1">
    <location>
        <begin position="1446"/>
        <end position="1460"/>
    </location>
</feature>
<comment type="caution">
    <text evidence="2">The sequence shown here is derived from an EMBL/GenBank/DDBJ whole genome shotgun (WGS) entry which is preliminary data.</text>
</comment>
<feature type="compositionally biased region" description="Basic and acidic residues" evidence="1">
    <location>
        <begin position="106"/>
        <end position="124"/>
    </location>
</feature>
<dbReference type="Gene3D" id="1.10.472.10">
    <property type="entry name" value="Cyclin-like"/>
    <property type="match status" value="1"/>
</dbReference>
<evidence type="ECO:0000313" key="2">
    <source>
        <dbReference type="EMBL" id="PFH38732.1"/>
    </source>
</evidence>
<dbReference type="KEGG" id="bbes:BESB_010740"/>
<feature type="region of interest" description="Disordered" evidence="1">
    <location>
        <begin position="2690"/>
        <end position="2736"/>
    </location>
</feature>
<feature type="compositionally biased region" description="Low complexity" evidence="1">
    <location>
        <begin position="1462"/>
        <end position="1482"/>
    </location>
</feature>
<feature type="region of interest" description="Disordered" evidence="1">
    <location>
        <begin position="2134"/>
        <end position="2183"/>
    </location>
</feature>
<feature type="compositionally biased region" description="Low complexity" evidence="1">
    <location>
        <begin position="1857"/>
        <end position="1867"/>
    </location>
</feature>
<reference evidence="2 3" key="1">
    <citation type="submission" date="2017-09" db="EMBL/GenBank/DDBJ databases">
        <title>Genome sequencing of Besnoitia besnoiti strain Bb-Ger1.</title>
        <authorList>
            <person name="Schares G."/>
            <person name="Venepally P."/>
            <person name="Lorenzi H.A."/>
        </authorList>
    </citation>
    <scope>NUCLEOTIDE SEQUENCE [LARGE SCALE GENOMIC DNA]</scope>
    <source>
        <strain evidence="2 3">Bb-Ger1</strain>
    </source>
</reference>
<feature type="compositionally biased region" description="Basic and acidic residues" evidence="1">
    <location>
        <begin position="307"/>
        <end position="322"/>
    </location>
</feature>
<feature type="compositionally biased region" description="Basic and acidic residues" evidence="1">
    <location>
        <begin position="1388"/>
        <end position="1402"/>
    </location>
</feature>
<dbReference type="Proteomes" id="UP000224006">
    <property type="component" value="Chromosome I"/>
</dbReference>
<feature type="region of interest" description="Disordered" evidence="1">
    <location>
        <begin position="1997"/>
        <end position="2018"/>
    </location>
</feature>
<dbReference type="VEuPathDB" id="ToxoDB:BESB_010740"/>
<feature type="region of interest" description="Disordered" evidence="1">
    <location>
        <begin position="1836"/>
        <end position="1870"/>
    </location>
</feature>
<dbReference type="STRING" id="94643.A0A2A9MR25"/>
<feature type="compositionally biased region" description="Polar residues" evidence="1">
    <location>
        <begin position="2581"/>
        <end position="2590"/>
    </location>
</feature>
<dbReference type="InterPro" id="IPR013922">
    <property type="entry name" value="Cyclin_PHO80-like"/>
</dbReference>
<dbReference type="GO" id="GO:0019901">
    <property type="term" value="F:protein kinase binding"/>
    <property type="evidence" value="ECO:0007669"/>
    <property type="project" value="InterPro"/>
</dbReference>
<feature type="compositionally biased region" description="Basic and acidic residues" evidence="1">
    <location>
        <begin position="2212"/>
        <end position="2225"/>
    </location>
</feature>
<dbReference type="Pfam" id="PF08613">
    <property type="entry name" value="Cyclin"/>
    <property type="match status" value="1"/>
</dbReference>
<feature type="region of interest" description="Disordered" evidence="1">
    <location>
        <begin position="1378"/>
        <end position="1482"/>
    </location>
</feature>
<feature type="compositionally biased region" description="Basic and acidic residues" evidence="1">
    <location>
        <begin position="2347"/>
        <end position="2361"/>
    </location>
</feature>
<proteinExistence type="predicted"/>
<dbReference type="GeneID" id="40306136"/>
<dbReference type="RefSeq" id="XP_029222741.1">
    <property type="nucleotide sequence ID" value="XM_029359828.1"/>
</dbReference>
<feature type="region of interest" description="Disordered" evidence="1">
    <location>
        <begin position="2203"/>
        <end position="2281"/>
    </location>
</feature>
<feature type="compositionally biased region" description="Basic and acidic residues" evidence="1">
    <location>
        <begin position="1664"/>
        <end position="1674"/>
    </location>
</feature>
<feature type="region of interest" description="Disordered" evidence="1">
    <location>
        <begin position="802"/>
        <end position="825"/>
    </location>
</feature>
<feature type="compositionally biased region" description="Basic and acidic residues" evidence="1">
    <location>
        <begin position="1059"/>
        <end position="1076"/>
    </location>
</feature>
<protein>
    <submittedName>
        <fullName evidence="2">Uncharacterized protein</fullName>
    </submittedName>
</protein>
<dbReference type="EMBL" id="NWUJ01000001">
    <property type="protein sequence ID" value="PFH38732.1"/>
    <property type="molecule type" value="Genomic_DNA"/>
</dbReference>
<feature type="compositionally biased region" description="Basic and acidic residues" evidence="1">
    <location>
        <begin position="2247"/>
        <end position="2279"/>
    </location>
</feature>
<name>A0A2A9MR25_BESBE</name>
<feature type="region of interest" description="Disordered" evidence="1">
    <location>
        <begin position="2072"/>
        <end position="2092"/>
    </location>
</feature>
<feature type="compositionally biased region" description="Basic and acidic residues" evidence="1">
    <location>
        <begin position="1713"/>
        <end position="1737"/>
    </location>
</feature>
<feature type="region of interest" description="Disordered" evidence="1">
    <location>
        <begin position="1707"/>
        <end position="1737"/>
    </location>
</feature>
<feature type="compositionally biased region" description="Basic and acidic residues" evidence="1">
    <location>
        <begin position="2174"/>
        <end position="2183"/>
    </location>
</feature>
<feature type="region of interest" description="Disordered" evidence="1">
    <location>
        <begin position="279"/>
        <end position="329"/>
    </location>
</feature>
<feature type="compositionally biased region" description="Polar residues" evidence="1">
    <location>
        <begin position="283"/>
        <end position="303"/>
    </location>
</feature>
<evidence type="ECO:0000313" key="3">
    <source>
        <dbReference type="Proteomes" id="UP000224006"/>
    </source>
</evidence>
<feature type="compositionally biased region" description="Basic and acidic residues" evidence="1">
    <location>
        <begin position="1508"/>
        <end position="1517"/>
    </location>
</feature>
<feature type="region of interest" description="Disordered" evidence="1">
    <location>
        <begin position="2347"/>
        <end position="2373"/>
    </location>
</feature>
<dbReference type="PANTHER" id="PTHR15615">
    <property type="match status" value="1"/>
</dbReference>
<feature type="region of interest" description="Disordered" evidence="1">
    <location>
        <begin position="1651"/>
        <end position="1684"/>
    </location>
</feature>
<sequence>MDEGNEQSNGSNMCRALVPEVVSASCQAPAGAAAGDSTGIMTVESSFAGVGKGRELPQGEDKDECNSVDADSEGGEDRNGREAGFRECDSSRTSEGRLYGFATAADGRREATQKELSCGEERLTDSTTRCPPGEMITGVEESGKSERDAQEERAPPANQGPVHRESSRASDGGPPGPQDCLAYGGECLLAEMQSRDNQEDDDGCESEEDDSYLADELAVEEAKRSEQVCSLQHTAPEEKDEIHRLLVVSGNATDVTPTPFLCNGDTSARRCHMPEAMFERNITRSTPSLSRVRESPTQSSSPIGETPSEHASDVLGNRHDGTLEQLQNPGIGGGPLPVCAASHAFRYIPNTAASPPFWPPLSPPTSDDENEGRASTAGVQGGLTDSAPPTAAGQDVSSLPESVAVSHGQSTNANEGAVDTRSADSQHAQSLETPELPVSSPPSQVEPRASVVEFAGCWGNAAYDAAPQSPGSADAELGAAQGGRWMPQEVAGQWPQWFLFSLWSYPAEATVLCGNPYLPFPLAQLALYSSPLPSVISQLYAAHPVYFPSPSLPPSSPPCTCPLSTCPYLAMPCSSAASFPRSYPVTAGRSGFSAQAAGQLASPWMRGIPWVWMRRGEEEGYFPYFLPHMYGNVSGRGPSAMPHCQAENAFFIPPLSERTLQASVPFWSPGAYAFAPSSAFSHTSASFPLLLLSYYLPSAPVSSLAASQFGRETEGGWTWGGSASQAEVRQLCGLPVDSDSSVLPPPALRAPAPSSLGERGSASVGLVRQENEMEGEISRGADERFAQQLTTEPVVAHVPPHAMASPRTCKRAAEPESRQPRRSRRTRHLLTVDEIRKADEEGEQSEWEEDKMIRDLVLSGRLADDDCHYPMEFGVGDVVYFSDYEHPDSDQEIEAPPGVLERQRHSERKGERSQEKRAARVTGQGIGGTSAHVRDPFAATATWFSLAREERRLAAVYRNKKRSEAATNQGRPSHRKRSLPTDPSGRKDTSLDDHSEEEGEGRSRARRERLKREQREEEASRRTDHLEGAEVETTLTGFYRRIMTEDDTESDDEDSDDFENSRRSHKTESRTREMLQAEHSAGPASSMKPAPDLSAAGELFIRALGMTFDVVCFHAPRGALTAFHCLGSPASAPSWYVGRLAYNFGCSDEAFTLAFIYIDRFLRASQSPSIMQMIDAIVFSRTPACDYQFPASFWPKVIASGASCRFGGTALARPTHIKGDLPGSLKGGSEIDRPPPKAGSGCGHGTEGKNVEPVGRSLQTDLVTLSAYNVHRLLLVALVVAIKYLDDTRFSDQTYARLGSLDPREVSRLETLFLSHIDFKLYVRPEEYRMHTRRILENLEALFVPLARPKKLRIFPDWWNPPLPPLSRREVREVRRLAAASPLTHSRASNETREGGGERTRDEPEEAIGATLQKEGAAERTQADAIAETESAKVFGAEDVMNRWTSEPHRPSTSKERTEPPRSFSFSTTMSRTSSASLRRSSTSLDSRFFAAAPGAEGVSSSHSSMAEGEKEPRESGESGIASRGERLPDAETAAPKGERMHGVQEPAGVRPLSSSPFSMVPSFPLAPSLLPSDSPDPTFRTSSAAALGCALASPPLQVPGKHIQGEVGSGIVGEPAMCKELLAPYGHVSPPCAVAVTSCVVLTPSLLEDGPVPASLGAGNKGESSRQTRHESLSTHGIRGTGNGVILETQSEGRKKETELVEDAQALTEDAQGERQQRGASREAHEERGAEQPPDHLCKASRDDVLFCSVAFPSSCPTETLVMCGEAAESYMPGATDDGQHDPFAYLLSESDAASSENESFTSLLSSPGTARFCEDAFSPSQTTHETHCIVDQAEESSFTPLPPASRPSAPPELASPPSASASTPTCTRDSFSLDSADPLLPAFHAVLAPEMRGGVDLDFLQALPEGKSIADVKSGLLPFLPTLASLNYFFMLFSSQPVKIAVIPATADVTAVLTDDRQRDDGAAPQQGLLFFTESASGTGGGCPLSKLLRLLTDHEEGEPSEEEKERRRKQDEEEELESRAAIGMIRYFEGLIFFVEGKGDPTHLPVKFPPAIILHFSNIANEAHRFERTTKENRDEETEMKQRGAEEHSTQIEWPFSQASEHCPPLRVCVGELSRTIPMFPNFEENDDCVQSCPAGASEQAEQEDLGDTSRIEPPGDGMKHFSTRKQKGSRNGEDREWTRGESESCIVLEMAHRAAECGGPIEDGISELTRETTRRQDRGEGESQGLHENPLSAEFPGRKRRKVKEELAPPAEREGSIQEAHEVQREVKPEARDRTVSVSALPEAQDAEAGTAERKEVVRRLLTLAGLAGLPPFAFEANDSVSLVFPFLPAAPPKLEPVKLVEGDAHDQQPRKEEAQRARQSAANRNGEPVPWRDTYVGMQLECLCALLTLQMLSRRLRKRRQQRIDELKPVLDRFTCGGKVTPDGQPGSPAFSAAQRAVTSAATTRANLRYRGVSISADQLIVAVSRAPPSGAPAALESSLSGLHSAAFLVSALSILLLPREEIPREQDHESTLPKELCKYLLSSTLQLIKENPSVFRGRDGWAAQLQHPLASALSPGGAVAARESDRVPSEEPLLSTFTQSSSPGDSLVASSDFPAFSAAPPLAAQSSVVSLSRRSSPSLVSSSRSSRSPTPDARSSSADDAGSVSPFLAFLGGCTAPASPRASPASTSLSRRTPRMKLPRLFRRHSAPSSSCHRGSGLAAVMRDGGDIMESVDEGEEDRERGRATSSFVR</sequence>
<feature type="region of interest" description="Disordered" evidence="1">
    <location>
        <begin position="49"/>
        <end position="213"/>
    </location>
</feature>
<feature type="compositionally biased region" description="Acidic residues" evidence="1">
    <location>
        <begin position="1045"/>
        <end position="1058"/>
    </location>
</feature>
<keyword evidence="3" id="KW-1185">Reference proteome</keyword>
<feature type="compositionally biased region" description="Polar residues" evidence="1">
    <location>
        <begin position="423"/>
        <end position="432"/>
    </location>
</feature>
<feature type="region of interest" description="Disordered" evidence="1">
    <location>
        <begin position="2560"/>
        <end position="2591"/>
    </location>
</feature>
<feature type="compositionally biased region" description="Basic and acidic residues" evidence="1">
    <location>
        <begin position="984"/>
        <end position="993"/>
    </location>
</feature>
<feature type="region of interest" description="Disordered" evidence="1">
    <location>
        <begin position="353"/>
        <end position="445"/>
    </location>
</feature>
<feature type="compositionally biased region" description="Basic and acidic residues" evidence="1">
    <location>
        <begin position="75"/>
        <end position="95"/>
    </location>
</feature>
<dbReference type="PANTHER" id="PTHR15615:SF108">
    <property type="entry name" value="PROTEIN CNPPD1"/>
    <property type="match status" value="1"/>
</dbReference>
<feature type="region of interest" description="Disordered" evidence="1">
    <location>
        <begin position="957"/>
        <end position="1089"/>
    </location>
</feature>
<feature type="region of interest" description="Disordered" evidence="1">
    <location>
        <begin position="2613"/>
        <end position="2647"/>
    </location>
</feature>
<feature type="compositionally biased region" description="Acidic residues" evidence="1">
    <location>
        <begin position="198"/>
        <end position="213"/>
    </location>
</feature>
<feature type="compositionally biased region" description="Basic and acidic residues" evidence="1">
    <location>
        <begin position="901"/>
        <end position="918"/>
    </location>
</feature>
<feature type="region of interest" description="Disordered" evidence="1">
    <location>
        <begin position="1221"/>
        <end position="1253"/>
    </location>
</feature>
<feature type="region of interest" description="Disordered" evidence="1">
    <location>
        <begin position="887"/>
        <end position="933"/>
    </location>
</feature>
<gene>
    <name evidence="2" type="ORF">BESB_010740</name>
</gene>
<feature type="compositionally biased region" description="Pro residues" evidence="1">
    <location>
        <begin position="1842"/>
        <end position="1856"/>
    </location>
</feature>
<feature type="compositionally biased region" description="Basic and acidic residues" evidence="1">
    <location>
        <begin position="141"/>
        <end position="154"/>
    </location>
</feature>
<organism evidence="2 3">
    <name type="scientific">Besnoitia besnoiti</name>
    <name type="common">Apicomplexan protozoan</name>
    <dbReference type="NCBI Taxonomy" id="94643"/>
    <lineage>
        <taxon>Eukaryota</taxon>
        <taxon>Sar</taxon>
        <taxon>Alveolata</taxon>
        <taxon>Apicomplexa</taxon>
        <taxon>Conoidasida</taxon>
        <taxon>Coccidia</taxon>
        <taxon>Eucoccidiorida</taxon>
        <taxon>Eimeriorina</taxon>
        <taxon>Sarcocystidae</taxon>
        <taxon>Besnoitia</taxon>
    </lineage>
</organism>